<name>A0A1Y2DXL8_9PEZI</name>
<comment type="caution">
    <text evidence="4">The sequence shown here is derived from an EMBL/GenBank/DDBJ whole genome shotgun (WGS) entry which is preliminary data.</text>
</comment>
<evidence type="ECO:0000256" key="2">
    <source>
        <dbReference type="PROSITE-ProRule" id="PRU00221"/>
    </source>
</evidence>
<sequence>MEARAKATLWQSGKTYQKEAKPSNRGRRRNTFFGLSSRPYVRAYERRAVLSGDGLARLHPHELRQPEIFHVGFSNEEVRYLRQIARPLYGARGHREITDKDAWEDLRHLSKKARKSRRMDEILALHAQGYHTTLDTPPRDLLTRSVSDVENFLMDISERKCRPTQHILTLGRDEGQNPELSTRTDPVPSLLFTREIAGNRGFGSLRRYENFSTAFKVTWEDHLEPRIEWTGCAGDISTISWVSKSQFICGTTTHSDSHNQQYNKPGNLLLGSCRGTLRAYPDHRIIRPGVSHGDNALASMVESQDPWLFSSVVSSDYDDMHNLAFTSSFDQTVKIWKVENDSMTAIGTWGHEGRVNFVVASQHPYGLVATAADVLTDAVRVYHFECTTDNLRSRFDAYSCTRIHDEDYVPSDKWGYFPAAIRWGLAPAVQHILLVGYSPRSLHGEEHEIPEDKVNTGELCLWDTLTKTQIKVHGGATQNVFEVIWHPSRDSFAAATSKADNLESKLEKKYIKTQIRIFERNADDQYGTIKTLDCAAADINELAMRPNSAAFSYIAASCTDGKVYVWDTSATDSPMCVLEHGEPVEELLGDREQEDVGVKFAAWGSTADRFYTGSSDGVVKVWNIRHGKAVLVRDLIEVAGPITFGAFSPDHTKLVIGDGTGRVCLLTLDEEQPAATDSNPCIQPSFLKLQSGGGQQRVIRHPRPFIPHPEVPPPDAKTSQELARGYLERQELEICPNPKIGAVQGPQYANTGLFRAEAHRNEDPSQPLLGAFERQQQENVIEDEPRRALKIKDIEEADIVQRDTHMKNKSVTSADLDITSLDINTRLELEAERAEVCVQYDYRYEED</sequence>
<dbReference type="GO" id="GO:0031932">
    <property type="term" value="C:TORC2 complex"/>
    <property type="evidence" value="ECO:0007669"/>
    <property type="project" value="InterPro"/>
</dbReference>
<gene>
    <name evidence="4" type="ORF">BCR38DRAFT_343490</name>
</gene>
<keyword evidence="2" id="KW-0853">WD repeat</keyword>
<dbReference type="GO" id="GO:0032956">
    <property type="term" value="P:regulation of actin cytoskeleton organization"/>
    <property type="evidence" value="ECO:0007669"/>
    <property type="project" value="TreeGrafter"/>
</dbReference>
<dbReference type="EMBL" id="MCFJ01000007">
    <property type="protein sequence ID" value="ORY64050.1"/>
    <property type="molecule type" value="Genomic_DNA"/>
</dbReference>
<evidence type="ECO:0000313" key="4">
    <source>
        <dbReference type="EMBL" id="ORY64050.1"/>
    </source>
</evidence>
<dbReference type="STRING" id="1141098.A0A1Y2DXL8"/>
<comment type="similarity">
    <text evidence="1">Belongs to the WD repeat LST8 family.</text>
</comment>
<dbReference type="SMART" id="SM00320">
    <property type="entry name" value="WD40"/>
    <property type="match status" value="4"/>
</dbReference>
<dbReference type="AlphaFoldDB" id="A0A1Y2DXL8"/>
<feature type="repeat" description="WD" evidence="2">
    <location>
        <begin position="591"/>
        <end position="632"/>
    </location>
</feature>
<keyword evidence="5" id="KW-1185">Reference proteome</keyword>
<dbReference type="GO" id="GO:0031931">
    <property type="term" value="C:TORC1 complex"/>
    <property type="evidence" value="ECO:0007669"/>
    <property type="project" value="InterPro"/>
</dbReference>
<dbReference type="OrthoDB" id="10248252at2759"/>
<dbReference type="Pfam" id="PF00400">
    <property type="entry name" value="WD40"/>
    <property type="match status" value="1"/>
</dbReference>
<reference evidence="4 5" key="1">
    <citation type="submission" date="2016-07" db="EMBL/GenBank/DDBJ databases">
        <title>Pervasive Adenine N6-methylation of Active Genes in Fungi.</title>
        <authorList>
            <consortium name="DOE Joint Genome Institute"/>
            <person name="Mondo S.J."/>
            <person name="Dannebaum R.O."/>
            <person name="Kuo R.C."/>
            <person name="Labutti K."/>
            <person name="Haridas S."/>
            <person name="Kuo A."/>
            <person name="Salamov A."/>
            <person name="Ahrendt S.R."/>
            <person name="Lipzen A."/>
            <person name="Sullivan W."/>
            <person name="Andreopoulos W.B."/>
            <person name="Clum A."/>
            <person name="Lindquist E."/>
            <person name="Daum C."/>
            <person name="Ramamoorthy G.K."/>
            <person name="Gryganskyi A."/>
            <person name="Culley D."/>
            <person name="Magnuson J.K."/>
            <person name="James T.Y."/>
            <person name="O'Malley M.A."/>
            <person name="Stajich J.E."/>
            <person name="Spatafora J.W."/>
            <person name="Visel A."/>
            <person name="Grigoriev I.V."/>
        </authorList>
    </citation>
    <scope>NUCLEOTIDE SEQUENCE [LARGE SCALE GENOMIC DNA]</scope>
    <source>
        <strain evidence="4 5">CBS 129021</strain>
    </source>
</reference>
<dbReference type="PANTHER" id="PTHR19842">
    <property type="entry name" value="G BETA-LIKE PROTEIN GBL"/>
    <property type="match status" value="1"/>
</dbReference>
<proteinExistence type="inferred from homology"/>
<dbReference type="InParanoid" id="A0A1Y2DXL8"/>
<dbReference type="RefSeq" id="XP_040715464.1">
    <property type="nucleotide sequence ID" value="XM_040856035.1"/>
</dbReference>
<dbReference type="SUPFAM" id="SSF50978">
    <property type="entry name" value="WD40 repeat-like"/>
    <property type="match status" value="1"/>
</dbReference>
<dbReference type="InterPro" id="IPR001680">
    <property type="entry name" value="WD40_rpt"/>
</dbReference>
<dbReference type="InterPro" id="IPR015943">
    <property type="entry name" value="WD40/YVTN_repeat-like_dom_sf"/>
</dbReference>
<dbReference type="GO" id="GO:0031929">
    <property type="term" value="P:TOR signaling"/>
    <property type="evidence" value="ECO:0007669"/>
    <property type="project" value="InterPro"/>
</dbReference>
<dbReference type="Gene3D" id="2.130.10.10">
    <property type="entry name" value="YVTN repeat-like/Quinoprotein amine dehydrogenase"/>
    <property type="match status" value="1"/>
</dbReference>
<accession>A0A1Y2DXL8</accession>
<dbReference type="PANTHER" id="PTHR19842:SF2">
    <property type="entry name" value="WD REPEAT PROTEIN (AFU_ORTHOLOGUE AFUA_5G04300)"/>
    <property type="match status" value="1"/>
</dbReference>
<evidence type="ECO:0000256" key="1">
    <source>
        <dbReference type="ARBA" id="ARBA00009890"/>
    </source>
</evidence>
<dbReference type="InterPro" id="IPR037588">
    <property type="entry name" value="MLST8"/>
</dbReference>
<dbReference type="InterPro" id="IPR036322">
    <property type="entry name" value="WD40_repeat_dom_sf"/>
</dbReference>
<protein>
    <submittedName>
        <fullName evidence="4">WD40-repeat-containing domain protein</fullName>
    </submittedName>
</protein>
<dbReference type="GeneID" id="63772247"/>
<dbReference type="Proteomes" id="UP000193689">
    <property type="component" value="Unassembled WGS sequence"/>
</dbReference>
<dbReference type="PROSITE" id="PS50082">
    <property type="entry name" value="WD_REPEATS_2"/>
    <property type="match status" value="1"/>
</dbReference>
<evidence type="ECO:0000256" key="3">
    <source>
        <dbReference type="SAM" id="MobiDB-lite"/>
    </source>
</evidence>
<evidence type="ECO:0000313" key="5">
    <source>
        <dbReference type="Proteomes" id="UP000193689"/>
    </source>
</evidence>
<organism evidence="4 5">
    <name type="scientific">Pseudomassariella vexata</name>
    <dbReference type="NCBI Taxonomy" id="1141098"/>
    <lineage>
        <taxon>Eukaryota</taxon>
        <taxon>Fungi</taxon>
        <taxon>Dikarya</taxon>
        <taxon>Ascomycota</taxon>
        <taxon>Pezizomycotina</taxon>
        <taxon>Sordariomycetes</taxon>
        <taxon>Xylariomycetidae</taxon>
        <taxon>Amphisphaeriales</taxon>
        <taxon>Pseudomassariaceae</taxon>
        <taxon>Pseudomassariella</taxon>
    </lineage>
</organism>
<feature type="region of interest" description="Disordered" evidence="3">
    <location>
        <begin position="1"/>
        <end position="31"/>
    </location>
</feature>